<evidence type="ECO:0000313" key="2">
    <source>
        <dbReference type="EMBL" id="KAK2107530.1"/>
    </source>
</evidence>
<feature type="region of interest" description="Disordered" evidence="1">
    <location>
        <begin position="48"/>
        <end position="73"/>
    </location>
</feature>
<organism evidence="2 3">
    <name type="scientific">Saguinus oedipus</name>
    <name type="common">Cotton-top tamarin</name>
    <name type="synonym">Oedipomidas oedipus</name>
    <dbReference type="NCBI Taxonomy" id="9490"/>
    <lineage>
        <taxon>Eukaryota</taxon>
        <taxon>Metazoa</taxon>
        <taxon>Chordata</taxon>
        <taxon>Craniata</taxon>
        <taxon>Vertebrata</taxon>
        <taxon>Euteleostomi</taxon>
        <taxon>Mammalia</taxon>
        <taxon>Eutheria</taxon>
        <taxon>Euarchontoglires</taxon>
        <taxon>Primates</taxon>
        <taxon>Haplorrhini</taxon>
        <taxon>Platyrrhini</taxon>
        <taxon>Cebidae</taxon>
        <taxon>Callitrichinae</taxon>
        <taxon>Saguinus</taxon>
    </lineage>
</organism>
<reference evidence="2 3" key="1">
    <citation type="submission" date="2023-05" db="EMBL/GenBank/DDBJ databases">
        <title>B98-5 Cell Line De Novo Hybrid Assembly: An Optical Mapping Approach.</title>
        <authorList>
            <person name="Kananen K."/>
            <person name="Auerbach J.A."/>
            <person name="Kautto E."/>
            <person name="Blachly J.S."/>
        </authorList>
    </citation>
    <scope>NUCLEOTIDE SEQUENCE [LARGE SCALE GENOMIC DNA]</scope>
    <source>
        <strain evidence="2">B95-8</strain>
        <tissue evidence="2">Cell line</tissue>
    </source>
</reference>
<evidence type="ECO:0000313" key="3">
    <source>
        <dbReference type="Proteomes" id="UP001266305"/>
    </source>
</evidence>
<protein>
    <submittedName>
        <fullName evidence="2">Uncharacterized protein</fullName>
    </submittedName>
</protein>
<accession>A0ABQ9VEE3</accession>
<dbReference type="EMBL" id="JASSZA010000006">
    <property type="protein sequence ID" value="KAK2107530.1"/>
    <property type="molecule type" value="Genomic_DNA"/>
</dbReference>
<sequence length="73" mass="8024">MAQKEDYFVKSVQTKSCLDDKRYDHHTQPELVLEGPMECALTGSRTIFGSPEPAFDKKSTAADNPTPVEPAAP</sequence>
<gene>
    <name evidence="2" type="ORF">P7K49_012695</name>
</gene>
<keyword evidence="3" id="KW-1185">Reference proteome</keyword>
<name>A0ABQ9VEE3_SAGOE</name>
<dbReference type="Proteomes" id="UP001266305">
    <property type="component" value="Unassembled WGS sequence"/>
</dbReference>
<comment type="caution">
    <text evidence="2">The sequence shown here is derived from an EMBL/GenBank/DDBJ whole genome shotgun (WGS) entry which is preliminary data.</text>
</comment>
<proteinExistence type="predicted"/>
<evidence type="ECO:0000256" key="1">
    <source>
        <dbReference type="SAM" id="MobiDB-lite"/>
    </source>
</evidence>